<keyword evidence="2" id="KW-0812">Transmembrane</keyword>
<dbReference type="EMBL" id="MN739233">
    <property type="protein sequence ID" value="QHS94819.1"/>
    <property type="molecule type" value="Genomic_DNA"/>
</dbReference>
<sequence length="219" mass="23347">MSSSLPQELSISSSSSGLASSGEGFFDTNRTWKIVGIIVLIALLGFNILLYLGNAVEEAGSVFKPLLQKFVSIFGFTITETTKQVVDISAEGTKAGVDIAAGTLKSAINVVEDIGEGTGVTFDSDDVPPIQKKNSKKTDVQGASMDRPKKNKAQNFCYVGKDRGNRTCIPISDISECQSGDIFPSEDVCVNPNLRHHTGTTPERIVGVPEVHPSPPSYP</sequence>
<accession>A0A6C0BTC2</accession>
<evidence type="ECO:0000256" key="2">
    <source>
        <dbReference type="SAM" id="Phobius"/>
    </source>
</evidence>
<organism evidence="3">
    <name type="scientific">viral metagenome</name>
    <dbReference type="NCBI Taxonomy" id="1070528"/>
    <lineage>
        <taxon>unclassified sequences</taxon>
        <taxon>metagenomes</taxon>
        <taxon>organismal metagenomes</taxon>
    </lineage>
</organism>
<name>A0A6C0BTC2_9ZZZZ</name>
<reference evidence="3" key="1">
    <citation type="journal article" date="2020" name="Nature">
        <title>Giant virus diversity and host interactions through global metagenomics.</title>
        <authorList>
            <person name="Schulz F."/>
            <person name="Roux S."/>
            <person name="Paez-Espino D."/>
            <person name="Jungbluth S."/>
            <person name="Walsh D.A."/>
            <person name="Denef V.J."/>
            <person name="McMahon K.D."/>
            <person name="Konstantinidis K.T."/>
            <person name="Eloe-Fadrosh E.A."/>
            <person name="Kyrpides N.C."/>
            <person name="Woyke T."/>
        </authorList>
    </citation>
    <scope>NUCLEOTIDE SEQUENCE</scope>
    <source>
        <strain evidence="3">GVMAG-M-3300018428-16</strain>
    </source>
</reference>
<dbReference type="AlphaFoldDB" id="A0A6C0BTC2"/>
<feature type="region of interest" description="Disordered" evidence="1">
    <location>
        <begin position="125"/>
        <end position="148"/>
    </location>
</feature>
<protein>
    <submittedName>
        <fullName evidence="3">Uncharacterized protein</fullName>
    </submittedName>
</protein>
<feature type="region of interest" description="Disordered" evidence="1">
    <location>
        <begin position="1"/>
        <end position="22"/>
    </location>
</feature>
<keyword evidence="2" id="KW-0472">Membrane</keyword>
<feature type="compositionally biased region" description="Low complexity" evidence="1">
    <location>
        <begin position="1"/>
        <end position="21"/>
    </location>
</feature>
<feature type="transmembrane region" description="Helical" evidence="2">
    <location>
        <begin position="34"/>
        <end position="52"/>
    </location>
</feature>
<proteinExistence type="predicted"/>
<evidence type="ECO:0000256" key="1">
    <source>
        <dbReference type="SAM" id="MobiDB-lite"/>
    </source>
</evidence>
<keyword evidence="2" id="KW-1133">Transmembrane helix</keyword>
<evidence type="ECO:0000313" key="3">
    <source>
        <dbReference type="EMBL" id="QHS94819.1"/>
    </source>
</evidence>